<keyword evidence="9" id="KW-0762">Sugar transport</keyword>
<dbReference type="GO" id="GO:0047828">
    <property type="term" value="F:D-lyxose ketol-isomerase activity"/>
    <property type="evidence" value="ECO:0007669"/>
    <property type="project" value="UniProtKB-EC"/>
</dbReference>
<dbReference type="CDD" id="cd20309">
    <property type="entry name" value="cupin_EcSI"/>
    <property type="match status" value="1"/>
</dbReference>
<evidence type="ECO:0000313" key="10">
    <source>
        <dbReference type="Proteomes" id="UP000255106"/>
    </source>
</evidence>
<proteinExistence type="inferred from homology"/>
<evidence type="ECO:0000256" key="3">
    <source>
        <dbReference type="ARBA" id="ARBA00023211"/>
    </source>
</evidence>
<dbReference type="Proteomes" id="UP000255106">
    <property type="component" value="Unassembled WGS sequence"/>
</dbReference>
<dbReference type="EC" id="5.3.1.15" evidence="8"/>
<dbReference type="InterPro" id="IPR047581">
    <property type="entry name" value="EcSI_cupin"/>
</dbReference>
<accession>A0A377LRV1</accession>
<name>A0A377LRV1_ENTCL</name>
<sequence length="183" mass="20451">MFDLKLGWDVTAFGGSSFAAQGLTLFTLRNGSPNGTPYEKCYAEKIMHVRDGQLTPMHFHWRKREDIINRGGGNLIIELWNAGAHAETENTDVTVTIDGCQQTHAPGSQLRLTPGESICLTPGLYHSFWGERGFGDVLVGEVSSVNDDEHDNHFLQPVARYNNIEEDEPAVLVLCNEYNLFRI</sequence>
<dbReference type="Gene3D" id="2.60.120.10">
    <property type="entry name" value="Jelly Rolls"/>
    <property type="match status" value="1"/>
</dbReference>
<evidence type="ECO:0000256" key="8">
    <source>
        <dbReference type="ARBA" id="ARBA00044972"/>
    </source>
</evidence>
<dbReference type="Pfam" id="PF07385">
    <property type="entry name" value="Lyx_isomer"/>
    <property type="match status" value="1"/>
</dbReference>
<dbReference type="EMBL" id="UGJB01000004">
    <property type="protein sequence ID" value="STQ08191.1"/>
    <property type="molecule type" value="Genomic_DNA"/>
</dbReference>
<keyword evidence="9" id="KW-0813">Transport</keyword>
<dbReference type="GO" id="GO:0046872">
    <property type="term" value="F:metal ion binding"/>
    <property type="evidence" value="ECO:0007669"/>
    <property type="project" value="UniProtKB-KW"/>
</dbReference>
<keyword evidence="3" id="KW-0464">Manganese</keyword>
<dbReference type="InterPro" id="IPR010864">
    <property type="entry name" value="D-lyxose_isomer"/>
</dbReference>
<comment type="similarity">
    <text evidence="7">Belongs to the D-lyxose ketol-isomerase family.</text>
</comment>
<evidence type="ECO:0000256" key="5">
    <source>
        <dbReference type="ARBA" id="ARBA00023277"/>
    </source>
</evidence>
<evidence type="ECO:0000256" key="7">
    <source>
        <dbReference type="ARBA" id="ARBA00044951"/>
    </source>
</evidence>
<evidence type="ECO:0000256" key="6">
    <source>
        <dbReference type="ARBA" id="ARBA00044907"/>
    </source>
</evidence>
<evidence type="ECO:0000256" key="4">
    <source>
        <dbReference type="ARBA" id="ARBA00023235"/>
    </source>
</evidence>
<evidence type="ECO:0000256" key="2">
    <source>
        <dbReference type="ARBA" id="ARBA00022723"/>
    </source>
</evidence>
<reference evidence="9 10" key="1">
    <citation type="submission" date="2018-06" db="EMBL/GenBank/DDBJ databases">
        <authorList>
            <consortium name="Pathogen Informatics"/>
            <person name="Doyle S."/>
        </authorList>
    </citation>
    <scope>NUCLEOTIDE SEQUENCE [LARGE SCALE GENOMIC DNA]</scope>
    <source>
        <strain evidence="9 10">NCTC10005</strain>
    </source>
</reference>
<organism evidence="9 10">
    <name type="scientific">Enterobacter cloacae</name>
    <dbReference type="NCBI Taxonomy" id="550"/>
    <lineage>
        <taxon>Bacteria</taxon>
        <taxon>Pseudomonadati</taxon>
        <taxon>Pseudomonadota</taxon>
        <taxon>Gammaproteobacteria</taxon>
        <taxon>Enterobacterales</taxon>
        <taxon>Enterobacteriaceae</taxon>
        <taxon>Enterobacter</taxon>
        <taxon>Enterobacter cloacae complex</taxon>
    </lineage>
</organism>
<protein>
    <recommendedName>
        <fullName evidence="8">D-lyxose ketol-isomerase</fullName>
        <ecNumber evidence="8">5.3.1.15</ecNumber>
    </recommendedName>
</protein>
<evidence type="ECO:0000256" key="1">
    <source>
        <dbReference type="ARBA" id="ARBA00001936"/>
    </source>
</evidence>
<evidence type="ECO:0000313" key="9">
    <source>
        <dbReference type="EMBL" id="STQ08191.1"/>
    </source>
</evidence>
<gene>
    <name evidence="9" type="ORF">NCTC10005_00844</name>
</gene>
<dbReference type="AlphaFoldDB" id="A0A377LRV1"/>
<keyword evidence="2" id="KW-0479">Metal-binding</keyword>
<keyword evidence="5" id="KW-0119">Carbohydrate metabolism</keyword>
<dbReference type="InterPro" id="IPR014710">
    <property type="entry name" value="RmlC-like_jellyroll"/>
</dbReference>
<keyword evidence="4" id="KW-0413">Isomerase</keyword>
<comment type="catalytic activity">
    <reaction evidence="6">
        <text>D-lyxose = D-xylulose</text>
        <dbReference type="Rhea" id="RHEA:14201"/>
        <dbReference type="ChEBI" id="CHEBI:16789"/>
        <dbReference type="ChEBI" id="CHEBI:17140"/>
        <dbReference type="EC" id="5.3.1.15"/>
    </reaction>
</comment>
<comment type="cofactor">
    <cofactor evidence="1">
        <name>Mn(2+)</name>
        <dbReference type="ChEBI" id="CHEBI:29035"/>
    </cofactor>
</comment>